<proteinExistence type="predicted"/>
<organism evidence="1 2">
    <name type="scientific">Helianthus annuus</name>
    <name type="common">Common sunflower</name>
    <dbReference type="NCBI Taxonomy" id="4232"/>
    <lineage>
        <taxon>Eukaryota</taxon>
        <taxon>Viridiplantae</taxon>
        <taxon>Streptophyta</taxon>
        <taxon>Embryophyta</taxon>
        <taxon>Tracheophyta</taxon>
        <taxon>Spermatophyta</taxon>
        <taxon>Magnoliopsida</taxon>
        <taxon>eudicotyledons</taxon>
        <taxon>Gunneridae</taxon>
        <taxon>Pentapetalae</taxon>
        <taxon>asterids</taxon>
        <taxon>campanulids</taxon>
        <taxon>Asterales</taxon>
        <taxon>Asteraceae</taxon>
        <taxon>Asteroideae</taxon>
        <taxon>Heliantheae alliance</taxon>
        <taxon>Heliantheae</taxon>
        <taxon>Helianthus</taxon>
    </lineage>
</organism>
<evidence type="ECO:0000313" key="2">
    <source>
        <dbReference type="Proteomes" id="UP000215914"/>
    </source>
</evidence>
<accession>A0A9K3NB16</accession>
<comment type="caution">
    <text evidence="1">The sequence shown here is derived from an EMBL/GenBank/DDBJ whole genome shotgun (WGS) entry which is preliminary data.</text>
</comment>
<evidence type="ECO:0000313" key="1">
    <source>
        <dbReference type="EMBL" id="KAF5793882.1"/>
    </source>
</evidence>
<protein>
    <submittedName>
        <fullName evidence="1">Uncharacterized protein</fullName>
    </submittedName>
</protein>
<name>A0A9K3NB16_HELAN</name>
<dbReference type="AlphaFoldDB" id="A0A9K3NB16"/>
<reference evidence="1" key="1">
    <citation type="journal article" date="2017" name="Nature">
        <title>The sunflower genome provides insights into oil metabolism, flowering and Asterid evolution.</title>
        <authorList>
            <person name="Badouin H."/>
            <person name="Gouzy J."/>
            <person name="Grassa C.J."/>
            <person name="Murat F."/>
            <person name="Staton S.E."/>
            <person name="Cottret L."/>
            <person name="Lelandais-Briere C."/>
            <person name="Owens G.L."/>
            <person name="Carrere S."/>
            <person name="Mayjonade B."/>
            <person name="Legrand L."/>
            <person name="Gill N."/>
            <person name="Kane N.C."/>
            <person name="Bowers J.E."/>
            <person name="Hubner S."/>
            <person name="Bellec A."/>
            <person name="Berard A."/>
            <person name="Berges H."/>
            <person name="Blanchet N."/>
            <person name="Boniface M.C."/>
            <person name="Brunel D."/>
            <person name="Catrice O."/>
            <person name="Chaidir N."/>
            <person name="Claudel C."/>
            <person name="Donnadieu C."/>
            <person name="Faraut T."/>
            <person name="Fievet G."/>
            <person name="Helmstetter N."/>
            <person name="King M."/>
            <person name="Knapp S.J."/>
            <person name="Lai Z."/>
            <person name="Le Paslier M.C."/>
            <person name="Lippi Y."/>
            <person name="Lorenzon L."/>
            <person name="Mandel J.R."/>
            <person name="Marage G."/>
            <person name="Marchand G."/>
            <person name="Marquand E."/>
            <person name="Bret-Mestries E."/>
            <person name="Morien E."/>
            <person name="Nambeesan S."/>
            <person name="Nguyen T."/>
            <person name="Pegot-Espagnet P."/>
            <person name="Pouilly N."/>
            <person name="Raftis F."/>
            <person name="Sallet E."/>
            <person name="Schiex T."/>
            <person name="Thomas J."/>
            <person name="Vandecasteele C."/>
            <person name="Vares D."/>
            <person name="Vear F."/>
            <person name="Vautrin S."/>
            <person name="Crespi M."/>
            <person name="Mangin B."/>
            <person name="Burke J.M."/>
            <person name="Salse J."/>
            <person name="Munos S."/>
            <person name="Vincourt P."/>
            <person name="Rieseberg L.H."/>
            <person name="Langlade N.B."/>
        </authorList>
    </citation>
    <scope>NUCLEOTIDE SEQUENCE</scope>
    <source>
        <tissue evidence="1">Leaves</tissue>
    </source>
</reference>
<dbReference type="EMBL" id="MNCJ02000323">
    <property type="protein sequence ID" value="KAF5793882.1"/>
    <property type="molecule type" value="Genomic_DNA"/>
</dbReference>
<reference evidence="1" key="2">
    <citation type="submission" date="2020-06" db="EMBL/GenBank/DDBJ databases">
        <title>Helianthus annuus Genome sequencing and assembly Release 2.</title>
        <authorList>
            <person name="Gouzy J."/>
            <person name="Langlade N."/>
            <person name="Munos S."/>
        </authorList>
    </citation>
    <scope>NUCLEOTIDE SEQUENCE</scope>
    <source>
        <tissue evidence="1">Leaves</tissue>
    </source>
</reference>
<dbReference type="Gramene" id="mRNA:HanXRQr2_Chr08g0321901">
    <property type="protein sequence ID" value="mRNA:HanXRQr2_Chr08g0321901"/>
    <property type="gene ID" value="HanXRQr2_Chr08g0321901"/>
</dbReference>
<dbReference type="Proteomes" id="UP000215914">
    <property type="component" value="Unassembled WGS sequence"/>
</dbReference>
<keyword evidence="2" id="KW-1185">Reference proteome</keyword>
<sequence length="75" mass="8370">MLTTGVEPESPRCLAIFNGFLPVFSPSVTVFKMINFTLGNECKPLLANSFRPLLFNLTPGNHFKQLLLIVIRHAP</sequence>
<gene>
    <name evidence="1" type="ORF">HanXRQr2_Chr08g0321901</name>
</gene>